<evidence type="ECO:0000313" key="1">
    <source>
        <dbReference type="EMBL" id="KMP06692.1"/>
    </source>
</evidence>
<name>A0A0J7B9J8_COCIT</name>
<organism evidence="1 2">
    <name type="scientific">Coccidioides immitis RMSCC 2394</name>
    <dbReference type="NCBI Taxonomy" id="404692"/>
    <lineage>
        <taxon>Eukaryota</taxon>
        <taxon>Fungi</taxon>
        <taxon>Dikarya</taxon>
        <taxon>Ascomycota</taxon>
        <taxon>Pezizomycotina</taxon>
        <taxon>Eurotiomycetes</taxon>
        <taxon>Eurotiomycetidae</taxon>
        <taxon>Onygenales</taxon>
        <taxon>Onygenaceae</taxon>
        <taxon>Coccidioides</taxon>
    </lineage>
</organism>
<gene>
    <name evidence="1" type="ORF">CIRG_06373</name>
</gene>
<dbReference type="EMBL" id="DS028096">
    <property type="protein sequence ID" value="KMP06692.1"/>
    <property type="molecule type" value="Genomic_DNA"/>
</dbReference>
<dbReference type="Proteomes" id="UP000054565">
    <property type="component" value="Unassembled WGS sequence"/>
</dbReference>
<evidence type="ECO:0000313" key="2">
    <source>
        <dbReference type="Proteomes" id="UP000054565"/>
    </source>
</evidence>
<dbReference type="AlphaFoldDB" id="A0A0J7B9J8"/>
<accession>A0A0J7B9J8</accession>
<reference evidence="2" key="1">
    <citation type="journal article" date="2010" name="Genome Res.">
        <title>Population genomic sequencing of Coccidioides fungi reveals recent hybridization and transposon control.</title>
        <authorList>
            <person name="Neafsey D.E."/>
            <person name="Barker B.M."/>
            <person name="Sharpton T.J."/>
            <person name="Stajich J.E."/>
            <person name="Park D.J."/>
            <person name="Whiston E."/>
            <person name="Hung C.-Y."/>
            <person name="McMahan C."/>
            <person name="White J."/>
            <person name="Sykes S."/>
            <person name="Heiman D."/>
            <person name="Young S."/>
            <person name="Zeng Q."/>
            <person name="Abouelleil A."/>
            <person name="Aftuck L."/>
            <person name="Bessette D."/>
            <person name="Brown A."/>
            <person name="FitzGerald M."/>
            <person name="Lui A."/>
            <person name="Macdonald J.P."/>
            <person name="Priest M."/>
            <person name="Orbach M.J."/>
            <person name="Galgiani J.N."/>
            <person name="Kirkland T.N."/>
            <person name="Cole G.T."/>
            <person name="Birren B.W."/>
            <person name="Henn M.R."/>
            <person name="Taylor J.W."/>
            <person name="Rounsley S.D."/>
        </authorList>
    </citation>
    <scope>NUCLEOTIDE SEQUENCE [LARGE SCALE GENOMIC DNA]</scope>
    <source>
        <strain evidence="2">RMSCC 2394</strain>
    </source>
</reference>
<protein>
    <submittedName>
        <fullName evidence="1">Uncharacterized protein</fullName>
    </submittedName>
</protein>
<proteinExistence type="predicted"/>
<sequence>MSLNWPSSCICCKKDGEEGLLEKRAGECQAQLAWMMNLVVM</sequence>